<evidence type="ECO:0000313" key="1">
    <source>
        <dbReference type="EMBL" id="KAK3096486.1"/>
    </source>
</evidence>
<dbReference type="Gene3D" id="3.40.50.1110">
    <property type="entry name" value="SGNH hydrolase"/>
    <property type="match status" value="1"/>
</dbReference>
<keyword evidence="2" id="KW-1185">Reference proteome</keyword>
<name>A0AA88Y2B4_PINIB</name>
<dbReference type="AlphaFoldDB" id="A0AA88Y2B4"/>
<organism evidence="1 2">
    <name type="scientific">Pinctada imbricata</name>
    <name type="common">Atlantic pearl-oyster</name>
    <name type="synonym">Pinctada martensii</name>
    <dbReference type="NCBI Taxonomy" id="66713"/>
    <lineage>
        <taxon>Eukaryota</taxon>
        <taxon>Metazoa</taxon>
        <taxon>Spiralia</taxon>
        <taxon>Lophotrochozoa</taxon>
        <taxon>Mollusca</taxon>
        <taxon>Bivalvia</taxon>
        <taxon>Autobranchia</taxon>
        <taxon>Pteriomorphia</taxon>
        <taxon>Pterioida</taxon>
        <taxon>Pterioidea</taxon>
        <taxon>Pteriidae</taxon>
        <taxon>Pinctada</taxon>
    </lineage>
</organism>
<accession>A0AA88Y2B4</accession>
<comment type="caution">
    <text evidence="1">The sequence shown here is derived from an EMBL/GenBank/DDBJ whole genome shotgun (WGS) entry which is preliminary data.</text>
</comment>
<dbReference type="Proteomes" id="UP001186944">
    <property type="component" value="Unassembled WGS sequence"/>
</dbReference>
<gene>
    <name evidence="1" type="ORF">FSP39_000620</name>
</gene>
<dbReference type="CDD" id="cd00229">
    <property type="entry name" value="SGNH_hydrolase"/>
    <property type="match status" value="1"/>
</dbReference>
<dbReference type="SUPFAM" id="SSF52266">
    <property type="entry name" value="SGNH hydrolase"/>
    <property type="match status" value="1"/>
</dbReference>
<sequence length="183" mass="20837">MWQDLRREIKNHEMKPKVAIFGSSIVKNLRGNRFSRDFLTRTHRAYTIPEAEVTLRDSKESADVIVYQLLSNDMKVKSEEECLSNLTNLVTETKIIVSLPPNRGDSVALNYKTKTINAGVKSHYRDDQVVTVCDNSNLAYRGEPDGKYICSDGVHPTPEGERILFRNIRQSINAVLRNKVVKS</sequence>
<dbReference type="InterPro" id="IPR036514">
    <property type="entry name" value="SGNH_hydro_sf"/>
</dbReference>
<protein>
    <submittedName>
        <fullName evidence="1">Uncharacterized protein</fullName>
    </submittedName>
</protein>
<evidence type="ECO:0000313" key="2">
    <source>
        <dbReference type="Proteomes" id="UP001186944"/>
    </source>
</evidence>
<dbReference type="EMBL" id="VSWD01000007">
    <property type="protein sequence ID" value="KAK3096486.1"/>
    <property type="molecule type" value="Genomic_DNA"/>
</dbReference>
<reference evidence="1" key="1">
    <citation type="submission" date="2019-08" db="EMBL/GenBank/DDBJ databases">
        <title>The improved chromosome-level genome for the pearl oyster Pinctada fucata martensii using PacBio sequencing and Hi-C.</title>
        <authorList>
            <person name="Zheng Z."/>
        </authorList>
    </citation>
    <scope>NUCLEOTIDE SEQUENCE</scope>
    <source>
        <strain evidence="1">ZZ-2019</strain>
        <tissue evidence="1">Adductor muscle</tissue>
    </source>
</reference>
<proteinExistence type="predicted"/>